<protein>
    <submittedName>
        <fullName evidence="4">Hpt domain-containing protein</fullName>
    </submittedName>
</protein>
<evidence type="ECO:0000313" key="4">
    <source>
        <dbReference type="EMBL" id="MFC7299115.1"/>
    </source>
</evidence>
<dbReference type="Gene3D" id="1.20.120.160">
    <property type="entry name" value="HPT domain"/>
    <property type="match status" value="1"/>
</dbReference>
<feature type="modified residue" description="Phosphohistidine" evidence="2">
    <location>
        <position position="60"/>
    </location>
</feature>
<dbReference type="SUPFAM" id="SSF47226">
    <property type="entry name" value="Histidine-containing phosphotransfer domain, HPT domain"/>
    <property type="match status" value="1"/>
</dbReference>
<dbReference type="Pfam" id="PF01627">
    <property type="entry name" value="Hpt"/>
    <property type="match status" value="1"/>
</dbReference>
<dbReference type="PROSITE" id="PS50894">
    <property type="entry name" value="HPT"/>
    <property type="match status" value="1"/>
</dbReference>
<keyword evidence="2" id="KW-0597">Phosphoprotein</keyword>
<evidence type="ECO:0000256" key="2">
    <source>
        <dbReference type="PROSITE-ProRule" id="PRU00110"/>
    </source>
</evidence>
<keyword evidence="5" id="KW-1185">Reference proteome</keyword>
<dbReference type="Proteomes" id="UP001596379">
    <property type="component" value="Unassembled WGS sequence"/>
</dbReference>
<accession>A0ABW2J870</accession>
<keyword evidence="1" id="KW-0902">Two-component regulatory system</keyword>
<evidence type="ECO:0000259" key="3">
    <source>
        <dbReference type="PROSITE" id="PS50894"/>
    </source>
</evidence>
<reference evidence="5" key="1">
    <citation type="journal article" date="2019" name="Int. J. Syst. Evol. Microbiol.">
        <title>The Global Catalogue of Microorganisms (GCM) 10K type strain sequencing project: providing services to taxonomists for standard genome sequencing and annotation.</title>
        <authorList>
            <consortium name="The Broad Institute Genomics Platform"/>
            <consortium name="The Broad Institute Genome Sequencing Center for Infectious Disease"/>
            <person name="Wu L."/>
            <person name="Ma J."/>
        </authorList>
    </citation>
    <scope>NUCLEOTIDE SEQUENCE [LARGE SCALE GENOMIC DNA]</scope>
    <source>
        <strain evidence="5">CCUG 36956</strain>
    </source>
</reference>
<sequence>MHQFQYEHINPAVLLNAVSDDVEAFLNLSLIFLDIAPAMMVRIRTAISVADSQLLAREAHALIGTTSLVGAVELTEILRQVERWSWQTKMAEVVDVLPTLEHLFAGVEREVEHTTRECANAAWREAYCLRQGV</sequence>
<dbReference type="RefSeq" id="WP_382234847.1">
    <property type="nucleotide sequence ID" value="NZ_JBHTCC010000002.1"/>
</dbReference>
<dbReference type="EMBL" id="JBHTCC010000002">
    <property type="protein sequence ID" value="MFC7299115.1"/>
    <property type="molecule type" value="Genomic_DNA"/>
</dbReference>
<name>A0ABW2J870_9BURK</name>
<evidence type="ECO:0000313" key="5">
    <source>
        <dbReference type="Proteomes" id="UP001596379"/>
    </source>
</evidence>
<dbReference type="InterPro" id="IPR036641">
    <property type="entry name" value="HPT_dom_sf"/>
</dbReference>
<dbReference type="InterPro" id="IPR008207">
    <property type="entry name" value="Sig_transdc_His_kin_Hpt_dom"/>
</dbReference>
<feature type="domain" description="HPt" evidence="3">
    <location>
        <begin position="21"/>
        <end position="114"/>
    </location>
</feature>
<comment type="caution">
    <text evidence="4">The sequence shown here is derived from an EMBL/GenBank/DDBJ whole genome shotgun (WGS) entry which is preliminary data.</text>
</comment>
<gene>
    <name evidence="4" type="ORF">ACFQO0_11780</name>
</gene>
<organism evidence="4 5">
    <name type="scientific">Herminiimonas aquatilis</name>
    <dbReference type="NCBI Taxonomy" id="345342"/>
    <lineage>
        <taxon>Bacteria</taxon>
        <taxon>Pseudomonadati</taxon>
        <taxon>Pseudomonadota</taxon>
        <taxon>Betaproteobacteria</taxon>
        <taxon>Burkholderiales</taxon>
        <taxon>Oxalobacteraceae</taxon>
        <taxon>Herminiimonas</taxon>
    </lineage>
</organism>
<proteinExistence type="predicted"/>
<evidence type="ECO:0000256" key="1">
    <source>
        <dbReference type="ARBA" id="ARBA00023012"/>
    </source>
</evidence>